<name>A0A811UXK6_CERCA</name>
<dbReference type="OrthoDB" id="6593925at2759"/>
<accession>A0A811UXK6</accession>
<sequence length="97" mass="11187">MENIDESKRKPRRTRGTPAYQYRNKFAFAWIALGSVVFTALACTPAFQKINKGLCEALLVPTEDEIERRYLFGLPKPLTSREIQNHIDDGKKLMSER</sequence>
<dbReference type="AlphaFoldDB" id="A0A811UXK6"/>
<proteinExistence type="predicted"/>
<evidence type="ECO:0000313" key="2">
    <source>
        <dbReference type="Proteomes" id="UP000606786"/>
    </source>
</evidence>
<dbReference type="Proteomes" id="UP000606786">
    <property type="component" value="Unassembled WGS sequence"/>
</dbReference>
<dbReference type="EMBL" id="CAJHJT010000034">
    <property type="protein sequence ID" value="CAD7003381.1"/>
    <property type="molecule type" value="Genomic_DNA"/>
</dbReference>
<keyword evidence="2" id="KW-1185">Reference proteome</keyword>
<gene>
    <name evidence="1" type="ORF">CCAP1982_LOCUS11840</name>
</gene>
<reference evidence="1" key="1">
    <citation type="submission" date="2020-11" db="EMBL/GenBank/DDBJ databases">
        <authorList>
            <person name="Whitehead M."/>
        </authorList>
    </citation>
    <scope>NUCLEOTIDE SEQUENCE</scope>
    <source>
        <strain evidence="1">EGII</strain>
    </source>
</reference>
<protein>
    <submittedName>
        <fullName evidence="1">(Mediterranean fruit fly) hypothetical protein</fullName>
    </submittedName>
</protein>
<comment type="caution">
    <text evidence="1">The sequence shown here is derived from an EMBL/GenBank/DDBJ whole genome shotgun (WGS) entry which is preliminary data.</text>
</comment>
<evidence type="ECO:0000313" key="1">
    <source>
        <dbReference type="EMBL" id="CAD7003381.1"/>
    </source>
</evidence>
<organism evidence="1 2">
    <name type="scientific">Ceratitis capitata</name>
    <name type="common">Mediterranean fruit fly</name>
    <name type="synonym">Tephritis capitata</name>
    <dbReference type="NCBI Taxonomy" id="7213"/>
    <lineage>
        <taxon>Eukaryota</taxon>
        <taxon>Metazoa</taxon>
        <taxon>Ecdysozoa</taxon>
        <taxon>Arthropoda</taxon>
        <taxon>Hexapoda</taxon>
        <taxon>Insecta</taxon>
        <taxon>Pterygota</taxon>
        <taxon>Neoptera</taxon>
        <taxon>Endopterygota</taxon>
        <taxon>Diptera</taxon>
        <taxon>Brachycera</taxon>
        <taxon>Muscomorpha</taxon>
        <taxon>Tephritoidea</taxon>
        <taxon>Tephritidae</taxon>
        <taxon>Ceratitis</taxon>
        <taxon>Ceratitis</taxon>
    </lineage>
</organism>